<feature type="domain" description="Pyridoxamine 5'-phosphate oxidase N-terminal" evidence="1">
    <location>
        <begin position="10"/>
        <end position="133"/>
    </location>
</feature>
<dbReference type="Gene3D" id="2.30.110.10">
    <property type="entry name" value="Electron Transport, Fmn-binding Protein, Chain A"/>
    <property type="match status" value="1"/>
</dbReference>
<sequence length="211" mass="23419">MVVFYDNIPDFLATWIPQQKLFWVASAPLTADGYVNVSPKGVEGTFHLVNANKVWYEDISGSGVETIAHLRENGRITIMFSAFEGPPRIARLFGTGTVYEYGTPEYEALLPPGKRQVGSRSVIMMDVRKVSTSCGYAVPFYTYNSQRTRLLEFFRRKEAADIEAEAGLEPAECTAPPRPENGLKQYWVAKNSTSINGLPGVKSAPQSVKPF</sequence>
<reference evidence="2" key="1">
    <citation type="submission" date="2020-11" db="EMBL/GenBank/DDBJ databases">
        <authorList>
            <consortium name="DOE Joint Genome Institute"/>
            <person name="Ahrendt S."/>
            <person name="Riley R."/>
            <person name="Andreopoulos W."/>
            <person name="Labutti K."/>
            <person name="Pangilinan J."/>
            <person name="Ruiz-Duenas F.J."/>
            <person name="Barrasa J.M."/>
            <person name="Sanchez-Garcia M."/>
            <person name="Camarero S."/>
            <person name="Miyauchi S."/>
            <person name="Serrano A."/>
            <person name="Linde D."/>
            <person name="Babiker R."/>
            <person name="Drula E."/>
            <person name="Ayuso-Fernandez I."/>
            <person name="Pacheco R."/>
            <person name="Padilla G."/>
            <person name="Ferreira P."/>
            <person name="Barriuso J."/>
            <person name="Kellner H."/>
            <person name="Castanera R."/>
            <person name="Alfaro M."/>
            <person name="Ramirez L."/>
            <person name="Pisabarro A.G."/>
            <person name="Kuo A."/>
            <person name="Tritt A."/>
            <person name="Lipzen A."/>
            <person name="He G."/>
            <person name="Yan M."/>
            <person name="Ng V."/>
            <person name="Cullen D."/>
            <person name="Martin F."/>
            <person name="Rosso M.-N."/>
            <person name="Henrissat B."/>
            <person name="Hibbett D."/>
            <person name="Martinez A.T."/>
            <person name="Grigoriev I.V."/>
        </authorList>
    </citation>
    <scope>NUCLEOTIDE SEQUENCE</scope>
    <source>
        <strain evidence="2">CBS 247.69</strain>
    </source>
</reference>
<protein>
    <recommendedName>
        <fullName evidence="1">Pyridoxamine 5'-phosphate oxidase N-terminal domain-containing protein</fullName>
    </recommendedName>
</protein>
<gene>
    <name evidence="2" type="ORF">BDZ94DRAFT_1127514</name>
</gene>
<comment type="caution">
    <text evidence="2">The sequence shown here is derived from an EMBL/GenBank/DDBJ whole genome shotgun (WGS) entry which is preliminary data.</text>
</comment>
<evidence type="ECO:0000313" key="2">
    <source>
        <dbReference type="EMBL" id="KAF9462487.1"/>
    </source>
</evidence>
<dbReference type="PANTHER" id="PTHR39336:SF3">
    <property type="entry name" value="PYRIDOXAMINE PHOSPHATE OXIDASE"/>
    <property type="match status" value="1"/>
</dbReference>
<dbReference type="InterPro" id="IPR011576">
    <property type="entry name" value="Pyridox_Oxase_N"/>
</dbReference>
<keyword evidence="3" id="KW-1185">Reference proteome</keyword>
<evidence type="ECO:0000313" key="3">
    <source>
        <dbReference type="Proteomes" id="UP000807353"/>
    </source>
</evidence>
<dbReference type="AlphaFoldDB" id="A0A9P6CE51"/>
<dbReference type="EMBL" id="MU150271">
    <property type="protein sequence ID" value="KAF9462487.1"/>
    <property type="molecule type" value="Genomic_DNA"/>
</dbReference>
<accession>A0A9P6CE51</accession>
<dbReference type="SUPFAM" id="SSF50475">
    <property type="entry name" value="FMN-binding split barrel"/>
    <property type="match status" value="1"/>
</dbReference>
<feature type="non-terminal residue" evidence="2">
    <location>
        <position position="211"/>
    </location>
</feature>
<organism evidence="2 3">
    <name type="scientific">Collybia nuda</name>
    <dbReference type="NCBI Taxonomy" id="64659"/>
    <lineage>
        <taxon>Eukaryota</taxon>
        <taxon>Fungi</taxon>
        <taxon>Dikarya</taxon>
        <taxon>Basidiomycota</taxon>
        <taxon>Agaricomycotina</taxon>
        <taxon>Agaricomycetes</taxon>
        <taxon>Agaricomycetidae</taxon>
        <taxon>Agaricales</taxon>
        <taxon>Tricholomatineae</taxon>
        <taxon>Clitocybaceae</taxon>
        <taxon>Collybia</taxon>
    </lineage>
</organism>
<dbReference type="InterPro" id="IPR012349">
    <property type="entry name" value="Split_barrel_FMN-bd"/>
</dbReference>
<dbReference type="Proteomes" id="UP000807353">
    <property type="component" value="Unassembled WGS sequence"/>
</dbReference>
<name>A0A9P6CE51_9AGAR</name>
<evidence type="ECO:0000259" key="1">
    <source>
        <dbReference type="Pfam" id="PF01243"/>
    </source>
</evidence>
<dbReference type="OrthoDB" id="539398at2759"/>
<proteinExistence type="predicted"/>
<dbReference type="PANTHER" id="PTHR39336">
    <property type="entry name" value="PYRIDOXAMINE PHOSPHATE OXIDASE FAMILY PROTEIN (AFU_ORTHOLOGUE AFUA_6G11440)"/>
    <property type="match status" value="1"/>
</dbReference>
<dbReference type="Pfam" id="PF01243">
    <property type="entry name" value="PNPOx_N"/>
    <property type="match status" value="1"/>
</dbReference>